<feature type="non-terminal residue" evidence="2">
    <location>
        <position position="1"/>
    </location>
</feature>
<dbReference type="Proteomes" id="UP001165160">
    <property type="component" value="Unassembled WGS sequence"/>
</dbReference>
<feature type="region of interest" description="Disordered" evidence="1">
    <location>
        <begin position="87"/>
        <end position="135"/>
    </location>
</feature>
<comment type="caution">
    <text evidence="2">The sequence shown here is derived from an EMBL/GenBank/DDBJ whole genome shotgun (WGS) entry which is preliminary data.</text>
</comment>
<feature type="compositionally biased region" description="Polar residues" evidence="1">
    <location>
        <begin position="119"/>
        <end position="128"/>
    </location>
</feature>
<protein>
    <submittedName>
        <fullName evidence="2">Uncharacterized protein</fullName>
    </submittedName>
</protein>
<reference evidence="3" key="1">
    <citation type="journal article" date="2023" name="Commun. Biol.">
        <title>Genome analysis of Parmales, the sister group of diatoms, reveals the evolutionary specialization of diatoms from phago-mixotrophs to photoautotrophs.</title>
        <authorList>
            <person name="Ban H."/>
            <person name="Sato S."/>
            <person name="Yoshikawa S."/>
            <person name="Yamada K."/>
            <person name="Nakamura Y."/>
            <person name="Ichinomiya M."/>
            <person name="Sato N."/>
            <person name="Blanc-Mathieu R."/>
            <person name="Endo H."/>
            <person name="Kuwata A."/>
            <person name="Ogata H."/>
        </authorList>
    </citation>
    <scope>NUCLEOTIDE SEQUENCE [LARGE SCALE GENOMIC DNA]</scope>
    <source>
        <strain evidence="3">NIES 3699</strain>
    </source>
</reference>
<organism evidence="2 3">
    <name type="scientific">Triparma verrucosa</name>
    <dbReference type="NCBI Taxonomy" id="1606542"/>
    <lineage>
        <taxon>Eukaryota</taxon>
        <taxon>Sar</taxon>
        <taxon>Stramenopiles</taxon>
        <taxon>Ochrophyta</taxon>
        <taxon>Bolidophyceae</taxon>
        <taxon>Parmales</taxon>
        <taxon>Triparmaceae</taxon>
        <taxon>Triparma</taxon>
    </lineage>
</organism>
<accession>A0A9W7F1D4</accession>
<evidence type="ECO:0000256" key="1">
    <source>
        <dbReference type="SAM" id="MobiDB-lite"/>
    </source>
</evidence>
<sequence>WDTNATTILRSYGRVRGLVVGPRGELSKDLVDLIAMAATAAGMKNWMELGEESARLARARYLRVFRRKIALAAVRVQAIWMSSRLQQARAQNAGGSGPSQREKVQRWRTKRAHEEYANTHASFRSANHSAHRRRG</sequence>
<evidence type="ECO:0000313" key="2">
    <source>
        <dbReference type="EMBL" id="GMH97997.1"/>
    </source>
</evidence>
<gene>
    <name evidence="2" type="ORF">TrVE_jg4605</name>
</gene>
<proteinExistence type="predicted"/>
<name>A0A9W7F1D4_9STRA</name>
<dbReference type="EMBL" id="BRXX01000210">
    <property type="protein sequence ID" value="GMH97997.1"/>
    <property type="molecule type" value="Genomic_DNA"/>
</dbReference>
<keyword evidence="3" id="KW-1185">Reference proteome</keyword>
<dbReference type="AlphaFoldDB" id="A0A9W7F1D4"/>
<evidence type="ECO:0000313" key="3">
    <source>
        <dbReference type="Proteomes" id="UP001165160"/>
    </source>
</evidence>